<feature type="domain" description="WRKY" evidence="7">
    <location>
        <begin position="88"/>
        <end position="158"/>
    </location>
</feature>
<dbReference type="InterPro" id="IPR044810">
    <property type="entry name" value="WRKY_plant"/>
</dbReference>
<dbReference type="EMBL" id="JABFAA010000010">
    <property type="protein sequence ID" value="MBA0694268.1"/>
    <property type="molecule type" value="Genomic_DNA"/>
</dbReference>
<dbReference type="GO" id="GO:0003700">
    <property type="term" value="F:DNA-binding transcription factor activity"/>
    <property type="evidence" value="ECO:0007669"/>
    <property type="project" value="InterPro"/>
</dbReference>
<keyword evidence="9" id="KW-1185">Reference proteome</keyword>
<dbReference type="SMART" id="SM00774">
    <property type="entry name" value="WRKY"/>
    <property type="match status" value="1"/>
</dbReference>
<keyword evidence="3" id="KW-0238">DNA-binding</keyword>
<dbReference type="Pfam" id="PF03106">
    <property type="entry name" value="WRKY"/>
    <property type="match status" value="1"/>
</dbReference>
<dbReference type="SUPFAM" id="SSF118290">
    <property type="entry name" value="WRKY DNA-binding domain"/>
    <property type="match status" value="1"/>
</dbReference>
<comment type="subcellular location">
    <subcellularLocation>
        <location evidence="1">Nucleus</location>
    </subcellularLocation>
</comment>
<feature type="compositionally biased region" description="Low complexity" evidence="6">
    <location>
        <begin position="170"/>
        <end position="183"/>
    </location>
</feature>
<evidence type="ECO:0000313" key="8">
    <source>
        <dbReference type="EMBL" id="MBA0694268.1"/>
    </source>
</evidence>
<evidence type="ECO:0000256" key="2">
    <source>
        <dbReference type="ARBA" id="ARBA00023015"/>
    </source>
</evidence>
<name>A0A7J8Y3W1_GOSAI</name>
<dbReference type="PANTHER" id="PTHR31221:SF112">
    <property type="entry name" value="WRKY TRANSCRIPTION FACTOR 50-RELATED"/>
    <property type="match status" value="1"/>
</dbReference>
<sequence length="189" mass="21628">MEITSHTHHLHLDDHFLVNPEQSNCKETTTFISSHGKTSADGSCWEVPGCNSFAYQYIQPNYDDKGSANTADIKGDDLRFKIAFRTKSDIEIMDDGYRWRKYGKKKRIENLADDGEKCRNYYQCSSEGCKVKKRVEREREDPRFVITTYVGKHNHETLSPSPLSSAFDISPSSHSTTSLPHTLQILHQP</sequence>
<keyword evidence="2" id="KW-0805">Transcription regulation</keyword>
<feature type="region of interest" description="Disordered" evidence="6">
    <location>
        <begin position="156"/>
        <end position="189"/>
    </location>
</feature>
<comment type="caution">
    <text evidence="8">The sequence shown here is derived from an EMBL/GenBank/DDBJ whole genome shotgun (WGS) entry which is preliminary data.</text>
</comment>
<dbReference type="PANTHER" id="PTHR31221">
    <property type="entry name" value="WRKY TRANSCRIPTION FACTOR PROTEIN 1-RELATED"/>
    <property type="match status" value="1"/>
</dbReference>
<evidence type="ECO:0000256" key="3">
    <source>
        <dbReference type="ARBA" id="ARBA00023125"/>
    </source>
</evidence>
<dbReference type="AlphaFoldDB" id="A0A7J8Y3W1"/>
<evidence type="ECO:0000256" key="4">
    <source>
        <dbReference type="ARBA" id="ARBA00023163"/>
    </source>
</evidence>
<dbReference type="Proteomes" id="UP000593577">
    <property type="component" value="Unassembled WGS sequence"/>
</dbReference>
<evidence type="ECO:0000256" key="1">
    <source>
        <dbReference type="ARBA" id="ARBA00004123"/>
    </source>
</evidence>
<evidence type="ECO:0000259" key="7">
    <source>
        <dbReference type="PROSITE" id="PS50811"/>
    </source>
</evidence>
<keyword evidence="4" id="KW-0804">Transcription</keyword>
<proteinExistence type="predicted"/>
<dbReference type="InterPro" id="IPR036576">
    <property type="entry name" value="WRKY_dom_sf"/>
</dbReference>
<dbReference type="PROSITE" id="PS50811">
    <property type="entry name" value="WRKY"/>
    <property type="match status" value="1"/>
</dbReference>
<accession>A0A7J8Y3W1</accession>
<evidence type="ECO:0000256" key="5">
    <source>
        <dbReference type="ARBA" id="ARBA00023242"/>
    </source>
</evidence>
<evidence type="ECO:0000313" key="9">
    <source>
        <dbReference type="Proteomes" id="UP000593577"/>
    </source>
</evidence>
<keyword evidence="5" id="KW-0539">Nucleus</keyword>
<organism evidence="8 9">
    <name type="scientific">Gossypium aridum</name>
    <name type="common">American cotton</name>
    <name type="synonym">Erioxylum aridum</name>
    <dbReference type="NCBI Taxonomy" id="34290"/>
    <lineage>
        <taxon>Eukaryota</taxon>
        <taxon>Viridiplantae</taxon>
        <taxon>Streptophyta</taxon>
        <taxon>Embryophyta</taxon>
        <taxon>Tracheophyta</taxon>
        <taxon>Spermatophyta</taxon>
        <taxon>Magnoliopsida</taxon>
        <taxon>eudicotyledons</taxon>
        <taxon>Gunneridae</taxon>
        <taxon>Pentapetalae</taxon>
        <taxon>rosids</taxon>
        <taxon>malvids</taxon>
        <taxon>Malvales</taxon>
        <taxon>Malvaceae</taxon>
        <taxon>Malvoideae</taxon>
        <taxon>Gossypium</taxon>
    </lineage>
</organism>
<evidence type="ECO:0000256" key="6">
    <source>
        <dbReference type="SAM" id="MobiDB-lite"/>
    </source>
</evidence>
<gene>
    <name evidence="8" type="ORF">Goari_004584</name>
</gene>
<reference evidence="8 9" key="1">
    <citation type="journal article" date="2019" name="Genome Biol. Evol.">
        <title>Insights into the evolution of the New World diploid cottons (Gossypium, subgenus Houzingenia) based on genome sequencing.</title>
        <authorList>
            <person name="Grover C.E."/>
            <person name="Arick M.A. 2nd"/>
            <person name="Thrash A."/>
            <person name="Conover J.L."/>
            <person name="Sanders W.S."/>
            <person name="Peterson D.G."/>
            <person name="Frelichowski J.E."/>
            <person name="Scheffler J.A."/>
            <person name="Scheffler B.E."/>
            <person name="Wendel J.F."/>
        </authorList>
    </citation>
    <scope>NUCLEOTIDE SEQUENCE [LARGE SCALE GENOMIC DNA]</scope>
    <source>
        <strain evidence="8">185</strain>
        <tissue evidence="8">Leaf</tissue>
    </source>
</reference>
<dbReference type="GO" id="GO:0043565">
    <property type="term" value="F:sequence-specific DNA binding"/>
    <property type="evidence" value="ECO:0007669"/>
    <property type="project" value="InterPro"/>
</dbReference>
<protein>
    <recommendedName>
        <fullName evidence="7">WRKY domain-containing protein</fullName>
    </recommendedName>
</protein>
<dbReference type="InterPro" id="IPR003657">
    <property type="entry name" value="WRKY_dom"/>
</dbReference>
<dbReference type="Gene3D" id="2.20.25.80">
    <property type="entry name" value="WRKY domain"/>
    <property type="match status" value="1"/>
</dbReference>
<dbReference type="GO" id="GO:0005634">
    <property type="term" value="C:nucleus"/>
    <property type="evidence" value="ECO:0007669"/>
    <property type="project" value="UniProtKB-SubCell"/>
</dbReference>